<keyword evidence="4" id="KW-0143">Chaperone</keyword>
<evidence type="ECO:0000259" key="7">
    <source>
        <dbReference type="PROSITE" id="PS50076"/>
    </source>
</evidence>
<feature type="coiled-coil region" evidence="6">
    <location>
        <begin position="94"/>
        <end position="157"/>
    </location>
</feature>
<evidence type="ECO:0000256" key="4">
    <source>
        <dbReference type="ARBA" id="ARBA00023186"/>
    </source>
</evidence>
<keyword evidence="3" id="KW-0963">Cytoplasm</keyword>
<dbReference type="OMA" id="SKMSNEQ"/>
<feature type="domain" description="J" evidence="7">
    <location>
        <begin position="13"/>
        <end position="79"/>
    </location>
</feature>
<keyword evidence="6" id="KW-0175">Coiled coil</keyword>
<dbReference type="InterPro" id="IPR000504">
    <property type="entry name" value="RRM_dom"/>
</dbReference>
<evidence type="ECO:0000313" key="8">
    <source>
        <dbReference type="EMBL" id="CAD8109690.1"/>
    </source>
</evidence>
<dbReference type="PROSITE" id="PS50076">
    <property type="entry name" value="DNAJ_2"/>
    <property type="match status" value="1"/>
</dbReference>
<evidence type="ECO:0000256" key="5">
    <source>
        <dbReference type="ARBA" id="ARBA00023242"/>
    </source>
</evidence>
<evidence type="ECO:0000256" key="6">
    <source>
        <dbReference type="SAM" id="Coils"/>
    </source>
</evidence>
<dbReference type="PANTHER" id="PTHR44313">
    <property type="entry name" value="DNAJ HOMOLOG SUBFAMILY C MEMBER 17"/>
    <property type="match status" value="1"/>
</dbReference>
<dbReference type="SMART" id="SM00271">
    <property type="entry name" value="DnaJ"/>
    <property type="match status" value="1"/>
</dbReference>
<protein>
    <recommendedName>
        <fullName evidence="7">J domain-containing protein</fullName>
    </recommendedName>
</protein>
<dbReference type="CDD" id="cd06257">
    <property type="entry name" value="DnaJ"/>
    <property type="match status" value="1"/>
</dbReference>
<sequence>MNNIIDFIKKHGNPFETLELDMTADKKEIKSQYKDLARKYHPDKNLNTKERFIKIQKAYEFIVNNFADIHKYVEHQKFRQQEHSKMSNEQKQYAEDLKRREQFAERQKQQEEVVKQMKVNEEMNRLEEQRKFEENEKKQKQEKLIQFELQNQDLYKRLNTIKIKWAKDQLYTSDLINLLFKNYGAIQEIKILDNKRKAMITYHTTEAANNAVIQQNNGFLKVKHFMKEEKRKQIQKQLQTEKERINRNEQDVYQLSTDTLKRISHFYNKDSKIQEGLDDLKREQERLKLINQIYEEELNK</sequence>
<dbReference type="Pfam" id="PF00226">
    <property type="entry name" value="DnaJ"/>
    <property type="match status" value="1"/>
</dbReference>
<dbReference type="GO" id="GO:0000390">
    <property type="term" value="P:spliceosomal complex disassembly"/>
    <property type="evidence" value="ECO:0007669"/>
    <property type="project" value="TreeGrafter"/>
</dbReference>
<reference evidence="8" key="1">
    <citation type="submission" date="2021-01" db="EMBL/GenBank/DDBJ databases">
        <authorList>
            <consortium name="Genoscope - CEA"/>
            <person name="William W."/>
        </authorList>
    </citation>
    <scope>NUCLEOTIDE SEQUENCE</scope>
</reference>
<evidence type="ECO:0000313" key="9">
    <source>
        <dbReference type="Proteomes" id="UP000688137"/>
    </source>
</evidence>
<keyword evidence="5" id="KW-0539">Nucleus</keyword>
<dbReference type="GO" id="GO:0003723">
    <property type="term" value="F:RNA binding"/>
    <property type="evidence" value="ECO:0007669"/>
    <property type="project" value="InterPro"/>
</dbReference>
<gene>
    <name evidence="8" type="ORF">PPRIM_AZ9-3.1.T1410113</name>
</gene>
<dbReference type="Pfam" id="PF00076">
    <property type="entry name" value="RRM_1"/>
    <property type="match status" value="1"/>
</dbReference>
<dbReference type="PANTHER" id="PTHR44313:SF1">
    <property type="entry name" value="DNAJ HOMOLOG SUBFAMILY C MEMBER 17"/>
    <property type="match status" value="1"/>
</dbReference>
<dbReference type="Proteomes" id="UP000688137">
    <property type="component" value="Unassembled WGS sequence"/>
</dbReference>
<proteinExistence type="predicted"/>
<dbReference type="GO" id="GO:0005737">
    <property type="term" value="C:cytoplasm"/>
    <property type="evidence" value="ECO:0007669"/>
    <property type="project" value="UniProtKB-SubCell"/>
</dbReference>
<evidence type="ECO:0000256" key="2">
    <source>
        <dbReference type="ARBA" id="ARBA00004496"/>
    </source>
</evidence>
<dbReference type="AlphaFoldDB" id="A0A8S1Q4U9"/>
<organism evidence="8 9">
    <name type="scientific">Paramecium primaurelia</name>
    <dbReference type="NCBI Taxonomy" id="5886"/>
    <lineage>
        <taxon>Eukaryota</taxon>
        <taxon>Sar</taxon>
        <taxon>Alveolata</taxon>
        <taxon>Ciliophora</taxon>
        <taxon>Intramacronucleata</taxon>
        <taxon>Oligohymenophorea</taxon>
        <taxon>Peniculida</taxon>
        <taxon>Parameciidae</taxon>
        <taxon>Paramecium</taxon>
    </lineage>
</organism>
<dbReference type="InterPro" id="IPR052094">
    <property type="entry name" value="Pre-mRNA-splicing_ERAD"/>
</dbReference>
<dbReference type="GO" id="GO:0005681">
    <property type="term" value="C:spliceosomal complex"/>
    <property type="evidence" value="ECO:0007669"/>
    <property type="project" value="TreeGrafter"/>
</dbReference>
<evidence type="ECO:0000256" key="3">
    <source>
        <dbReference type="ARBA" id="ARBA00022490"/>
    </source>
</evidence>
<evidence type="ECO:0000256" key="1">
    <source>
        <dbReference type="ARBA" id="ARBA00004123"/>
    </source>
</evidence>
<dbReference type="EMBL" id="CAJJDM010000145">
    <property type="protein sequence ID" value="CAD8109690.1"/>
    <property type="molecule type" value="Genomic_DNA"/>
</dbReference>
<comment type="subcellular location">
    <subcellularLocation>
        <location evidence="2">Cytoplasm</location>
    </subcellularLocation>
    <subcellularLocation>
        <location evidence="1">Nucleus</location>
    </subcellularLocation>
</comment>
<keyword evidence="9" id="KW-1185">Reference proteome</keyword>
<comment type="caution">
    <text evidence="8">The sequence shown here is derived from an EMBL/GenBank/DDBJ whole genome shotgun (WGS) entry which is preliminary data.</text>
</comment>
<accession>A0A8S1Q4U9</accession>
<dbReference type="InterPro" id="IPR001623">
    <property type="entry name" value="DnaJ_domain"/>
</dbReference>
<name>A0A8S1Q4U9_PARPR</name>